<accession>A0A8I1GG21</accession>
<reference evidence="2 3" key="1">
    <citation type="submission" date="2020-12" db="EMBL/GenBank/DDBJ databases">
        <title>Revised draft genomes of Rhodomicrobium vannielii ATCC 17100 and Rhodomicrobium udaipurense JA643.</title>
        <authorList>
            <person name="Conners E.M."/>
            <person name="Davenport E.J."/>
            <person name="Bose A."/>
        </authorList>
    </citation>
    <scope>NUCLEOTIDE SEQUENCE [LARGE SCALE GENOMIC DNA]</scope>
    <source>
        <strain evidence="2 3">JA643</strain>
    </source>
</reference>
<feature type="region of interest" description="Disordered" evidence="1">
    <location>
        <begin position="26"/>
        <end position="66"/>
    </location>
</feature>
<protein>
    <recommendedName>
        <fullName evidence="4">DUF4864 domain-containing protein</fullName>
    </recommendedName>
</protein>
<name>A0A8I1GG21_9HYPH</name>
<organism evidence="2 3">
    <name type="scientific">Rhodomicrobium udaipurense</name>
    <dbReference type="NCBI Taxonomy" id="1202716"/>
    <lineage>
        <taxon>Bacteria</taxon>
        <taxon>Pseudomonadati</taxon>
        <taxon>Pseudomonadota</taxon>
        <taxon>Alphaproteobacteria</taxon>
        <taxon>Hyphomicrobiales</taxon>
        <taxon>Hyphomicrobiaceae</taxon>
        <taxon>Rhodomicrobium</taxon>
    </lineage>
</organism>
<proteinExistence type="predicted"/>
<evidence type="ECO:0008006" key="4">
    <source>
        <dbReference type="Google" id="ProtNLM"/>
    </source>
</evidence>
<comment type="caution">
    <text evidence="2">The sequence shown here is derived from an EMBL/GenBank/DDBJ whole genome shotgun (WGS) entry which is preliminary data.</text>
</comment>
<gene>
    <name evidence="2" type="ORF">JDN41_12965</name>
</gene>
<dbReference type="Proteomes" id="UP000623250">
    <property type="component" value="Unassembled WGS sequence"/>
</dbReference>
<dbReference type="AlphaFoldDB" id="A0A8I1GG21"/>
<keyword evidence="3" id="KW-1185">Reference proteome</keyword>
<dbReference type="RefSeq" id="WP_155955117.1">
    <property type="nucleotide sequence ID" value="NZ_JAEMUK010000079.1"/>
</dbReference>
<evidence type="ECO:0000256" key="1">
    <source>
        <dbReference type="SAM" id="MobiDB-lite"/>
    </source>
</evidence>
<feature type="compositionally biased region" description="Polar residues" evidence="1">
    <location>
        <begin position="34"/>
        <end position="46"/>
    </location>
</feature>
<evidence type="ECO:0000313" key="2">
    <source>
        <dbReference type="EMBL" id="MBJ7544459.1"/>
    </source>
</evidence>
<sequence>MAGHARVGFGVLVLAVLLVGEARAQRSAQQPQPGNWSASSKSSAQPNKPVPATKEQKGGTTAATQGDALAARNPAIPNDYKLVMLIKTTIIAVNQANMTGNYTLLRDLGTPDFQRSNNPTRLAEAFASLRQRNLDLAPILFITPKLAGPPSLQQNGSIRLTGLIPSSPEQVHFDFAFLQVDGQWMLDGISLAMVQPKAPIETSAAPAAQAAKKR</sequence>
<evidence type="ECO:0000313" key="3">
    <source>
        <dbReference type="Proteomes" id="UP000623250"/>
    </source>
</evidence>
<dbReference type="EMBL" id="JAEMUK010000079">
    <property type="protein sequence ID" value="MBJ7544459.1"/>
    <property type="molecule type" value="Genomic_DNA"/>
</dbReference>